<dbReference type="InterPro" id="IPR027417">
    <property type="entry name" value="P-loop_NTPase"/>
</dbReference>
<dbReference type="SUPFAM" id="SSF52540">
    <property type="entry name" value="P-loop containing nucleoside triphosphate hydrolases"/>
    <property type="match status" value="1"/>
</dbReference>
<sequence length="416" mass="45709">MLEYDNLLKDRKTLPLEQKERLKKALTDTLILHRNMKDAFEELHEIIQLGKPGQLIVLSGPTNVGKTRLVKAMDQMLVAEARANGLPVWGSTYCRLPSPVRARFDHGETYRRTLCSLEEPLLESKVEYPNVRDGALPRRSMPQARRPPTHAALWQALMNRIQAGHLAVFFDEAGELPQALKVTTLRETVNLFKQMADVGGSNAVLVSGPEIGPVLWESGQLAARIRLVGLDAYDFRDGGDVKVFCNAFGRVEASLGKDFIVSGTLKATNARVMMRKVRGTFGIALDIIVYAIHAALLAKTAPLTWPRLEAAIDKRMEEIGMQVDKEQALWAAVKDASLRSKYWGMEAAAGYLGTGLILPTSAPSKSAKSDRTSGDKTSANRPGAAKAQAAKRGMHPTTPKNVPLDEYSEEIAEEDA</sequence>
<keyword evidence="3" id="KW-1185">Reference proteome</keyword>
<proteinExistence type="predicted"/>
<dbReference type="EMBL" id="OGTP01000023">
    <property type="protein sequence ID" value="SPB17808.1"/>
    <property type="molecule type" value="Genomic_DNA"/>
</dbReference>
<reference evidence="3" key="1">
    <citation type="submission" date="2018-01" db="EMBL/GenBank/DDBJ databases">
        <authorList>
            <person name="Peeters C."/>
        </authorList>
    </citation>
    <scope>NUCLEOTIDE SEQUENCE [LARGE SCALE GENOMIC DNA]</scope>
</reference>
<dbReference type="AlphaFoldDB" id="A0A2U3IC69"/>
<dbReference type="OrthoDB" id="9086539at2"/>
<dbReference type="Gene3D" id="3.40.50.300">
    <property type="entry name" value="P-loop containing nucleotide triphosphate hydrolases"/>
    <property type="match status" value="1"/>
</dbReference>
<evidence type="ECO:0000313" key="3">
    <source>
        <dbReference type="Proteomes" id="UP000238169"/>
    </source>
</evidence>
<gene>
    <name evidence="2" type="ORF">NOV72_05011</name>
</gene>
<accession>A0A2U3IC69</accession>
<protein>
    <submittedName>
        <fullName evidence="2">ATPase AAA</fullName>
    </submittedName>
</protein>
<name>A0A2U3IC69_9BURK</name>
<evidence type="ECO:0000313" key="2">
    <source>
        <dbReference type="EMBL" id="SPB17808.1"/>
    </source>
</evidence>
<organism evidence="2 3">
    <name type="scientific">Caballeronia novacaledonica</name>
    <dbReference type="NCBI Taxonomy" id="1544861"/>
    <lineage>
        <taxon>Bacteria</taxon>
        <taxon>Pseudomonadati</taxon>
        <taxon>Pseudomonadota</taxon>
        <taxon>Betaproteobacteria</taxon>
        <taxon>Burkholderiales</taxon>
        <taxon>Burkholderiaceae</taxon>
        <taxon>Caballeronia</taxon>
    </lineage>
</organism>
<evidence type="ECO:0000256" key="1">
    <source>
        <dbReference type="SAM" id="MobiDB-lite"/>
    </source>
</evidence>
<dbReference type="Proteomes" id="UP000238169">
    <property type="component" value="Unassembled WGS sequence"/>
</dbReference>
<dbReference type="RefSeq" id="WP_106857307.1">
    <property type="nucleotide sequence ID" value="NZ_OGTP01000023.1"/>
</dbReference>
<feature type="region of interest" description="Disordered" evidence="1">
    <location>
        <begin position="361"/>
        <end position="416"/>
    </location>
</feature>
<feature type="compositionally biased region" description="Acidic residues" evidence="1">
    <location>
        <begin position="406"/>
        <end position="416"/>
    </location>
</feature>